<dbReference type="Gene3D" id="1.10.10.60">
    <property type="entry name" value="Homeodomain-like"/>
    <property type="match status" value="1"/>
</dbReference>
<evidence type="ECO:0000256" key="9">
    <source>
        <dbReference type="ARBA" id="ARBA00023242"/>
    </source>
</evidence>
<dbReference type="InterPro" id="IPR017970">
    <property type="entry name" value="Homeobox_CS"/>
</dbReference>
<evidence type="ECO:0000256" key="10">
    <source>
        <dbReference type="PROSITE-ProRule" id="PRU00108"/>
    </source>
</evidence>
<dbReference type="GO" id="GO:0000981">
    <property type="term" value="F:DNA-binding transcription factor activity, RNA polymerase II-specific"/>
    <property type="evidence" value="ECO:0007669"/>
    <property type="project" value="InterPro"/>
</dbReference>
<dbReference type="InterPro" id="IPR001356">
    <property type="entry name" value="HD"/>
</dbReference>
<dbReference type="GO" id="GO:0000978">
    <property type="term" value="F:RNA polymerase II cis-regulatory region sequence-specific DNA binding"/>
    <property type="evidence" value="ECO:0007669"/>
    <property type="project" value="TreeGrafter"/>
</dbReference>
<feature type="compositionally biased region" description="Low complexity" evidence="12">
    <location>
        <begin position="823"/>
        <end position="836"/>
    </location>
</feature>
<dbReference type="AlphaFoldDB" id="A0A5A9P1G4"/>
<feature type="region of interest" description="Disordered" evidence="12">
    <location>
        <begin position="213"/>
        <end position="269"/>
    </location>
</feature>
<evidence type="ECO:0000256" key="12">
    <source>
        <dbReference type="SAM" id="MobiDB-lite"/>
    </source>
</evidence>
<feature type="compositionally biased region" description="Polar residues" evidence="12">
    <location>
        <begin position="837"/>
        <end position="847"/>
    </location>
</feature>
<name>A0A5A9P1G4_9TELE</name>
<comment type="caution">
    <text evidence="14">The sequence shown here is derived from an EMBL/GenBank/DDBJ whole genome shotgun (WGS) entry which is preliminary data.</text>
</comment>
<dbReference type="SMART" id="SM00389">
    <property type="entry name" value="HOX"/>
    <property type="match status" value="1"/>
</dbReference>
<keyword evidence="8" id="KW-0804">Transcription</keyword>
<comment type="similarity">
    <text evidence="3">Belongs to the SIX/Sine oculis homeobox family.</text>
</comment>
<evidence type="ECO:0000259" key="13">
    <source>
        <dbReference type="PROSITE" id="PS50071"/>
    </source>
</evidence>
<dbReference type="Proteomes" id="UP000324632">
    <property type="component" value="Chromosome 11"/>
</dbReference>
<dbReference type="GO" id="GO:0005737">
    <property type="term" value="C:cytoplasm"/>
    <property type="evidence" value="ECO:0007669"/>
    <property type="project" value="UniProtKB-SubCell"/>
</dbReference>
<organism evidence="14 15">
    <name type="scientific">Triplophysa tibetana</name>
    <dbReference type="NCBI Taxonomy" id="1572043"/>
    <lineage>
        <taxon>Eukaryota</taxon>
        <taxon>Metazoa</taxon>
        <taxon>Chordata</taxon>
        <taxon>Craniata</taxon>
        <taxon>Vertebrata</taxon>
        <taxon>Euteleostomi</taxon>
        <taxon>Actinopterygii</taxon>
        <taxon>Neopterygii</taxon>
        <taxon>Teleostei</taxon>
        <taxon>Ostariophysi</taxon>
        <taxon>Cypriniformes</taxon>
        <taxon>Nemacheilidae</taxon>
        <taxon>Triplophysa</taxon>
    </lineage>
</organism>
<dbReference type="CDD" id="cd00086">
    <property type="entry name" value="homeodomain"/>
    <property type="match status" value="1"/>
</dbReference>
<evidence type="ECO:0000256" key="4">
    <source>
        <dbReference type="ARBA" id="ARBA00022473"/>
    </source>
</evidence>
<feature type="domain" description="Homeobox" evidence="13">
    <location>
        <begin position="173"/>
        <end position="224"/>
    </location>
</feature>
<keyword evidence="15" id="KW-1185">Reference proteome</keyword>
<accession>A0A5A9P1G4</accession>
<sequence>MASLSLEPTEQTENGAKESTEDEAKVKEETDPDEVSEQLLQSFQNSSLSFSTDQVACLCEALLQAGNVDRLWRFLSTIPPSAEMLRGNETLLKAQALVAFHRDEFKELYAILDGHDFHPSNHGFLQDLYLKARYKEAEKSRGRSLGAVDKYRLRKKFPLPKTIWDGEETVYCFKEKSRNALKDCYKINRYPTPDEKKNLAKATGLSLTQVSNWFKNRRQRDRTPSGTNSKSESDGNHSTEDEASKGDLEDITDKPAQETGSSTAPLFSFTGAPGSTGGQLFLNSTGGFLTSSHPLLLNGSPLLSGAGTGVIINGLTLSDGHTVTLSPVTANAPLLLNGAQMITKDERRFNDMEVQSSLPNMVLSPYASLTNTIPLSISEEAKTASSSVSPLDFISLPEALKNLDNTQSVPTNSMSTSTISTSVISSMSFPSVVLTQNSVSTSTAGCANSVISSPLVPLHPTQPPEIVVFAKTEALAPSSSSSPQMLSLPQVVPSIQGIPVSQLMQHQPGATLSSSPQLVPVSPLNPQLPQCPIPQFPTQTLHIGPRLAQAQPLNSSNTLSTSTALSLSQLTDSQLAQGLAGQLGDEINSATISQTSMGTPAIPISSPTQVVPVSHPKDTGQPQLVPLSVPQFMPVSSIAGTPTGTFSFPQVVPGAPSLSIPSPGGAFQILTSGSGAGLGVAQGPIRLSPIGPPQSVPTASIPGVQLLNSGVFQLPSASPGNLLLAGGLGGSPILSLQNGKLILTIPTGIQFTTMPVKSVPENTVSSAIDLTSTVSPLENPPVPSFTAQTSNSLQSSPLGFIGSSTLYYSPEPGTIANPTPGASPNTPDSSSTPTPTGILQSHQTLSPDSMLPLSPICSGVATGTHLSQPVWSPVHLSSSAGLTLFDMRGKGDLSEDPALLVLPGGESLLLGTPPPGEDVERHSQLDDVEDMEGDSKILTQLQSVPVDDELGL</sequence>
<dbReference type="InterPro" id="IPR009057">
    <property type="entry name" value="Homeodomain-like_sf"/>
</dbReference>
<keyword evidence="4" id="KW-0217">Developmental protein</keyword>
<dbReference type="OrthoDB" id="3501850at2759"/>
<evidence type="ECO:0000256" key="5">
    <source>
        <dbReference type="ARBA" id="ARBA00023015"/>
    </source>
</evidence>
<dbReference type="FunFam" id="1.10.10.60:FF:000085">
    <property type="entry name" value="SIX homeobox 5"/>
    <property type="match status" value="1"/>
</dbReference>
<evidence type="ECO:0000313" key="15">
    <source>
        <dbReference type="Proteomes" id="UP000324632"/>
    </source>
</evidence>
<evidence type="ECO:0000256" key="6">
    <source>
        <dbReference type="ARBA" id="ARBA00023125"/>
    </source>
</evidence>
<reference evidence="14 15" key="1">
    <citation type="journal article" date="2019" name="Mol. Ecol. Resour.">
        <title>Chromosome-level genome assembly of Triplophysa tibetana, a fish adapted to the harsh high-altitude environment of the Tibetan Plateau.</title>
        <authorList>
            <person name="Yang X."/>
            <person name="Liu H."/>
            <person name="Ma Z."/>
            <person name="Zou Y."/>
            <person name="Zou M."/>
            <person name="Mao Y."/>
            <person name="Li X."/>
            <person name="Wang H."/>
            <person name="Chen T."/>
            <person name="Wang W."/>
            <person name="Yang R."/>
        </authorList>
    </citation>
    <scope>NUCLEOTIDE SEQUENCE [LARGE SCALE GENOMIC DNA]</scope>
    <source>
        <strain evidence="14">TTIB1903HZAU</strain>
        <tissue evidence="14">Muscle</tissue>
    </source>
</reference>
<keyword evidence="5" id="KW-0805">Transcription regulation</keyword>
<evidence type="ECO:0000256" key="7">
    <source>
        <dbReference type="ARBA" id="ARBA00023155"/>
    </source>
</evidence>
<dbReference type="PANTHER" id="PTHR10390">
    <property type="entry name" value="HOMEOBOX PROTEIN SIX"/>
    <property type="match status" value="1"/>
</dbReference>
<dbReference type="PANTHER" id="PTHR10390:SF65">
    <property type="entry name" value="HOMEOBOX PROTEIN SIX5"/>
    <property type="match status" value="1"/>
</dbReference>
<evidence type="ECO:0000256" key="3">
    <source>
        <dbReference type="ARBA" id="ARBA00008161"/>
    </source>
</evidence>
<evidence type="ECO:0000313" key="14">
    <source>
        <dbReference type="EMBL" id="KAA0714869.1"/>
    </source>
</evidence>
<evidence type="ECO:0000256" key="2">
    <source>
        <dbReference type="ARBA" id="ARBA00004496"/>
    </source>
</evidence>
<dbReference type="EMBL" id="SOYY01000011">
    <property type="protein sequence ID" value="KAA0714869.1"/>
    <property type="molecule type" value="Genomic_DNA"/>
</dbReference>
<proteinExistence type="inferred from homology"/>
<comment type="subcellular location">
    <subcellularLocation>
        <location evidence="2">Cytoplasm</location>
    </subcellularLocation>
    <subcellularLocation>
        <location evidence="1 10 11">Nucleus</location>
    </subcellularLocation>
</comment>
<keyword evidence="6 10" id="KW-0238">DNA-binding</keyword>
<feature type="DNA-binding region" description="Homeobox" evidence="10">
    <location>
        <begin position="175"/>
        <end position="225"/>
    </location>
</feature>
<dbReference type="GO" id="GO:0005667">
    <property type="term" value="C:transcription regulator complex"/>
    <property type="evidence" value="ECO:0007669"/>
    <property type="project" value="TreeGrafter"/>
</dbReference>
<dbReference type="PROSITE" id="PS50071">
    <property type="entry name" value="HOMEOBOX_2"/>
    <property type="match status" value="1"/>
</dbReference>
<dbReference type="Pfam" id="PF00046">
    <property type="entry name" value="Homeodomain"/>
    <property type="match status" value="1"/>
</dbReference>
<feature type="compositionally biased region" description="Basic and acidic residues" evidence="12">
    <location>
        <begin position="231"/>
        <end position="256"/>
    </location>
</feature>
<evidence type="ECO:0000256" key="8">
    <source>
        <dbReference type="ARBA" id="ARBA00023163"/>
    </source>
</evidence>
<dbReference type="InterPro" id="IPR031701">
    <property type="entry name" value="SIX1_SD"/>
</dbReference>
<evidence type="ECO:0000256" key="11">
    <source>
        <dbReference type="RuleBase" id="RU000682"/>
    </source>
</evidence>
<feature type="compositionally biased region" description="Polar residues" evidence="12">
    <location>
        <begin position="1"/>
        <end position="14"/>
    </location>
</feature>
<dbReference type="GO" id="GO:0005634">
    <property type="term" value="C:nucleus"/>
    <property type="evidence" value="ECO:0007669"/>
    <property type="project" value="UniProtKB-SubCell"/>
</dbReference>
<protein>
    <submittedName>
        <fullName evidence="14">Homeobox protein SIX5 DM locus-associated homeodomain protein</fullName>
    </submittedName>
</protein>
<gene>
    <name evidence="14" type="ORF">E1301_Tti016047</name>
</gene>
<evidence type="ECO:0000256" key="1">
    <source>
        <dbReference type="ARBA" id="ARBA00004123"/>
    </source>
</evidence>
<dbReference type="SUPFAM" id="SSF46689">
    <property type="entry name" value="Homeodomain-like"/>
    <property type="match status" value="1"/>
</dbReference>
<keyword evidence="7 10" id="KW-0371">Homeobox</keyword>
<dbReference type="Pfam" id="PF16878">
    <property type="entry name" value="SIX1_SD"/>
    <property type="match status" value="1"/>
</dbReference>
<feature type="region of interest" description="Disordered" evidence="12">
    <location>
        <begin position="1"/>
        <end position="35"/>
    </location>
</feature>
<dbReference type="PROSITE" id="PS00027">
    <property type="entry name" value="HOMEOBOX_1"/>
    <property type="match status" value="1"/>
</dbReference>
<feature type="compositionally biased region" description="Basic and acidic residues" evidence="12">
    <location>
        <begin position="15"/>
        <end position="29"/>
    </location>
</feature>
<keyword evidence="9 10" id="KW-0539">Nucleus</keyword>
<feature type="region of interest" description="Disordered" evidence="12">
    <location>
        <begin position="811"/>
        <end position="850"/>
    </location>
</feature>